<dbReference type="Pfam" id="PF07690">
    <property type="entry name" value="MFS_1"/>
    <property type="match status" value="1"/>
</dbReference>
<dbReference type="InterPro" id="IPR020846">
    <property type="entry name" value="MFS_dom"/>
</dbReference>
<keyword evidence="4 7" id="KW-0812">Transmembrane</keyword>
<feature type="transmembrane region" description="Helical" evidence="7">
    <location>
        <begin position="76"/>
        <end position="92"/>
    </location>
</feature>
<dbReference type="PANTHER" id="PTHR23514">
    <property type="entry name" value="BYPASS OF STOP CODON PROTEIN 6"/>
    <property type="match status" value="1"/>
</dbReference>
<dbReference type="RefSeq" id="WP_311816483.1">
    <property type="nucleotide sequence ID" value="NZ_JARPXG010000003.1"/>
</dbReference>
<evidence type="ECO:0000313" key="10">
    <source>
        <dbReference type="Proteomes" id="UP001254770"/>
    </source>
</evidence>
<name>A0AAW8TAQ0_9ENTE</name>
<evidence type="ECO:0000256" key="6">
    <source>
        <dbReference type="ARBA" id="ARBA00023136"/>
    </source>
</evidence>
<dbReference type="AlphaFoldDB" id="A0AAW8TAQ0"/>
<feature type="transmembrane region" description="Helical" evidence="7">
    <location>
        <begin position="98"/>
        <end position="123"/>
    </location>
</feature>
<keyword evidence="5 7" id="KW-1133">Transmembrane helix</keyword>
<feature type="domain" description="Major facilitator superfamily (MFS) profile" evidence="8">
    <location>
        <begin position="1"/>
        <end position="189"/>
    </location>
</feature>
<organism evidence="9 10">
    <name type="scientific">Enterococcus raffinosus</name>
    <dbReference type="NCBI Taxonomy" id="71452"/>
    <lineage>
        <taxon>Bacteria</taxon>
        <taxon>Bacillati</taxon>
        <taxon>Bacillota</taxon>
        <taxon>Bacilli</taxon>
        <taxon>Lactobacillales</taxon>
        <taxon>Enterococcaceae</taxon>
        <taxon>Enterococcus</taxon>
    </lineage>
</organism>
<protein>
    <submittedName>
        <fullName evidence="9">MFS transporter</fullName>
    </submittedName>
</protein>
<dbReference type="GO" id="GO:0022857">
    <property type="term" value="F:transmembrane transporter activity"/>
    <property type="evidence" value="ECO:0007669"/>
    <property type="project" value="InterPro"/>
</dbReference>
<keyword evidence="6 7" id="KW-0472">Membrane</keyword>
<dbReference type="PANTHER" id="PTHR23514:SF3">
    <property type="entry name" value="BYPASS OF STOP CODON PROTEIN 6"/>
    <property type="match status" value="1"/>
</dbReference>
<gene>
    <name evidence="9" type="ORF">P7D69_06240</name>
</gene>
<sequence length="198" mass="21368">MIKDRNVWVMVLAAFFINAAVYGMTGWIASYLMDEFQLSMNNMAMMTALIGFVMMISAIFSGSAVSRYFKNREKQVILVASIAGGLVAFLLSKSHSLILSMLFLAIAVAAASVGFATLMSLPVKFFAEREVSTKYAIINAIGVSGGFFAPMIIGALVNTSGSYEGSFTFIALVFILAGFVSLAIQSNSEKEMLGELER</sequence>
<dbReference type="Proteomes" id="UP001254770">
    <property type="component" value="Unassembled WGS sequence"/>
</dbReference>
<keyword evidence="3" id="KW-0813">Transport</keyword>
<comment type="similarity">
    <text evidence="2">Belongs to the major facilitator superfamily.</text>
</comment>
<evidence type="ECO:0000259" key="8">
    <source>
        <dbReference type="PROSITE" id="PS50850"/>
    </source>
</evidence>
<evidence type="ECO:0000256" key="2">
    <source>
        <dbReference type="ARBA" id="ARBA00008335"/>
    </source>
</evidence>
<dbReference type="InterPro" id="IPR011701">
    <property type="entry name" value="MFS"/>
</dbReference>
<accession>A0AAW8TAQ0</accession>
<dbReference type="Gene3D" id="1.20.1250.20">
    <property type="entry name" value="MFS general substrate transporter like domains"/>
    <property type="match status" value="1"/>
</dbReference>
<dbReference type="GO" id="GO:0005886">
    <property type="term" value="C:plasma membrane"/>
    <property type="evidence" value="ECO:0007669"/>
    <property type="project" value="UniProtKB-SubCell"/>
</dbReference>
<proteinExistence type="inferred from homology"/>
<evidence type="ECO:0000256" key="3">
    <source>
        <dbReference type="ARBA" id="ARBA00022448"/>
    </source>
</evidence>
<evidence type="ECO:0000256" key="4">
    <source>
        <dbReference type="ARBA" id="ARBA00022692"/>
    </source>
</evidence>
<feature type="transmembrane region" description="Helical" evidence="7">
    <location>
        <begin position="135"/>
        <end position="157"/>
    </location>
</feature>
<reference evidence="9" key="1">
    <citation type="submission" date="2023-03" db="EMBL/GenBank/DDBJ databases">
        <authorList>
            <person name="Shen W."/>
            <person name="Cai J."/>
        </authorList>
    </citation>
    <scope>NUCLEOTIDE SEQUENCE</scope>
    <source>
        <strain evidence="9">Y15</strain>
    </source>
</reference>
<evidence type="ECO:0000313" key="9">
    <source>
        <dbReference type="EMBL" id="MDT2543928.1"/>
    </source>
</evidence>
<comment type="subcellular location">
    <subcellularLocation>
        <location evidence="1">Cell membrane</location>
        <topology evidence="1">Multi-pass membrane protein</topology>
    </subcellularLocation>
</comment>
<dbReference type="InterPro" id="IPR051788">
    <property type="entry name" value="MFS_Transporter"/>
</dbReference>
<dbReference type="InterPro" id="IPR036259">
    <property type="entry name" value="MFS_trans_sf"/>
</dbReference>
<comment type="caution">
    <text evidence="9">The sequence shown here is derived from an EMBL/GenBank/DDBJ whole genome shotgun (WGS) entry which is preliminary data.</text>
</comment>
<evidence type="ECO:0000256" key="1">
    <source>
        <dbReference type="ARBA" id="ARBA00004651"/>
    </source>
</evidence>
<dbReference type="EMBL" id="JARPXL010000004">
    <property type="protein sequence ID" value="MDT2543928.1"/>
    <property type="molecule type" value="Genomic_DNA"/>
</dbReference>
<dbReference type="SUPFAM" id="SSF103473">
    <property type="entry name" value="MFS general substrate transporter"/>
    <property type="match status" value="1"/>
</dbReference>
<feature type="transmembrane region" description="Helical" evidence="7">
    <location>
        <begin position="44"/>
        <end position="64"/>
    </location>
</feature>
<evidence type="ECO:0000256" key="5">
    <source>
        <dbReference type="ARBA" id="ARBA00022989"/>
    </source>
</evidence>
<dbReference type="PROSITE" id="PS50850">
    <property type="entry name" value="MFS"/>
    <property type="match status" value="1"/>
</dbReference>
<feature type="transmembrane region" description="Helical" evidence="7">
    <location>
        <begin position="7"/>
        <end position="32"/>
    </location>
</feature>
<evidence type="ECO:0000256" key="7">
    <source>
        <dbReference type="SAM" id="Phobius"/>
    </source>
</evidence>
<feature type="transmembrane region" description="Helical" evidence="7">
    <location>
        <begin position="163"/>
        <end position="184"/>
    </location>
</feature>